<dbReference type="AlphaFoldDB" id="A0A438MAQ8"/>
<reference evidence="4 5" key="1">
    <citation type="submission" date="2019-01" db="EMBL/GenBank/DDBJ databases">
        <title>Sequencing the genomes of 1000 actinobacteria strains.</title>
        <authorList>
            <person name="Klenk H.-P."/>
        </authorList>
    </citation>
    <scope>NUCLEOTIDE SEQUENCE [LARGE SCALE GENOMIC DNA]</scope>
    <source>
        <strain evidence="4 5">DSM 43925</strain>
    </source>
</reference>
<comment type="caution">
    <text evidence="4">The sequence shown here is derived from an EMBL/GenBank/DDBJ whole genome shotgun (WGS) entry which is preliminary data.</text>
</comment>
<dbReference type="SFLD" id="SFLDS00005">
    <property type="entry name" value="Isoprenoid_Synthase_Type_I"/>
    <property type="match status" value="1"/>
</dbReference>
<evidence type="ECO:0000256" key="1">
    <source>
        <dbReference type="ARBA" id="ARBA00022723"/>
    </source>
</evidence>
<dbReference type="InterPro" id="IPR000092">
    <property type="entry name" value="Polyprenyl_synt"/>
</dbReference>
<dbReference type="GO" id="GO:0004659">
    <property type="term" value="F:prenyltransferase activity"/>
    <property type="evidence" value="ECO:0007669"/>
    <property type="project" value="InterPro"/>
</dbReference>
<sequence length="342" mass="35610">MNFSHPAGGPLGGGGAMERCRRLLEPALREAVSVLHPWGARMAAFALGWSDADGRPYQGDGGKGVRPAIAMLSAEAVGARAESALPAAVAVELVHAFSLAHDDIIDHDERRRHREALWKAYGVGPALLTGDALLALAVQQLAGAPEAMKFLSAALVELVHGQSADMAFENRPWRGPKEVTIGEYTEMAAGKTGSLLGAAAAAGVALGGGTPEIADRMWTVGRDLGVAFQIADDMLGIWGDPGVTGKPVHNDLRRDKKTLPVLAALATDSPAARELSAVLSAGVTDEESVRQAARLVEQAGGRTAAQAMADRYVSAALEALDECLPNATDLRAVCAGLVNRTH</sequence>
<accession>A0A438MAQ8</accession>
<dbReference type="PANTHER" id="PTHR12001">
    <property type="entry name" value="GERANYLGERANYL PYROPHOSPHATE SYNTHASE"/>
    <property type="match status" value="1"/>
</dbReference>
<evidence type="ECO:0000313" key="4">
    <source>
        <dbReference type="EMBL" id="RVX42796.1"/>
    </source>
</evidence>
<evidence type="ECO:0000256" key="2">
    <source>
        <dbReference type="ARBA" id="ARBA00022842"/>
    </source>
</evidence>
<keyword evidence="5" id="KW-1185">Reference proteome</keyword>
<dbReference type="GO" id="GO:0008299">
    <property type="term" value="P:isoprenoid biosynthetic process"/>
    <property type="evidence" value="ECO:0007669"/>
    <property type="project" value="InterPro"/>
</dbReference>
<gene>
    <name evidence="4" type="ORF">EDD27_5460</name>
</gene>
<keyword evidence="1" id="KW-0479">Metal-binding</keyword>
<dbReference type="PANTHER" id="PTHR12001:SF86">
    <property type="entry name" value="GERANYLGERANYL DIPHOSPHATE SYNTHASE"/>
    <property type="match status" value="1"/>
</dbReference>
<dbReference type="EMBL" id="SAUN01000001">
    <property type="protein sequence ID" value="RVX42796.1"/>
    <property type="molecule type" value="Genomic_DNA"/>
</dbReference>
<keyword evidence="2" id="KW-0460">Magnesium</keyword>
<dbReference type="SUPFAM" id="SSF48576">
    <property type="entry name" value="Terpenoid synthases"/>
    <property type="match status" value="1"/>
</dbReference>
<dbReference type="Proteomes" id="UP000284824">
    <property type="component" value="Unassembled WGS sequence"/>
</dbReference>
<protein>
    <submittedName>
        <fullName evidence="4">Geranylgeranyl diphosphate synthase type I</fullName>
    </submittedName>
</protein>
<dbReference type="Pfam" id="PF00348">
    <property type="entry name" value="polyprenyl_synt"/>
    <property type="match status" value="1"/>
</dbReference>
<evidence type="ECO:0000256" key="3">
    <source>
        <dbReference type="RuleBase" id="RU004466"/>
    </source>
</evidence>
<dbReference type="PROSITE" id="PS00444">
    <property type="entry name" value="POLYPRENYL_SYNTHASE_2"/>
    <property type="match status" value="1"/>
</dbReference>
<dbReference type="InterPro" id="IPR033749">
    <property type="entry name" value="Polyprenyl_synt_CS"/>
</dbReference>
<dbReference type="CDD" id="cd00685">
    <property type="entry name" value="Trans_IPPS_HT"/>
    <property type="match status" value="1"/>
</dbReference>
<comment type="similarity">
    <text evidence="3">Belongs to the FPP/GGPP synthase family.</text>
</comment>
<dbReference type="GO" id="GO:0046872">
    <property type="term" value="F:metal ion binding"/>
    <property type="evidence" value="ECO:0007669"/>
    <property type="project" value="UniProtKB-KW"/>
</dbReference>
<dbReference type="RefSeq" id="WP_241564269.1">
    <property type="nucleotide sequence ID" value="NZ_SAUN01000001.1"/>
</dbReference>
<evidence type="ECO:0000313" key="5">
    <source>
        <dbReference type="Proteomes" id="UP000284824"/>
    </source>
</evidence>
<name>A0A438MAQ8_9ACTN</name>
<proteinExistence type="inferred from homology"/>
<organism evidence="4 5">
    <name type="scientific">Nonomuraea polychroma</name>
    <dbReference type="NCBI Taxonomy" id="46176"/>
    <lineage>
        <taxon>Bacteria</taxon>
        <taxon>Bacillati</taxon>
        <taxon>Actinomycetota</taxon>
        <taxon>Actinomycetes</taxon>
        <taxon>Streptosporangiales</taxon>
        <taxon>Streptosporangiaceae</taxon>
        <taxon>Nonomuraea</taxon>
    </lineage>
</organism>
<keyword evidence="3" id="KW-0808">Transferase</keyword>
<dbReference type="Gene3D" id="1.10.600.10">
    <property type="entry name" value="Farnesyl Diphosphate Synthase"/>
    <property type="match status" value="1"/>
</dbReference>
<dbReference type="InterPro" id="IPR008949">
    <property type="entry name" value="Isoprenoid_synthase_dom_sf"/>
</dbReference>